<reference evidence="2 3" key="1">
    <citation type="journal article" date="2009" name="Nature">
        <title>The Sorghum bicolor genome and the diversification of grasses.</title>
        <authorList>
            <person name="Paterson A.H."/>
            <person name="Bowers J.E."/>
            <person name="Bruggmann R."/>
            <person name="Dubchak I."/>
            <person name="Grimwood J."/>
            <person name="Gundlach H."/>
            <person name="Haberer G."/>
            <person name="Hellsten U."/>
            <person name="Mitros T."/>
            <person name="Poliakov A."/>
            <person name="Schmutz J."/>
            <person name="Spannagl M."/>
            <person name="Tang H."/>
            <person name="Wang X."/>
            <person name="Wicker T."/>
            <person name="Bharti A.K."/>
            <person name="Chapman J."/>
            <person name="Feltus F.A."/>
            <person name="Gowik U."/>
            <person name="Grigoriev I.V."/>
            <person name="Lyons E."/>
            <person name="Maher C.A."/>
            <person name="Martis M."/>
            <person name="Narechania A."/>
            <person name="Otillar R.P."/>
            <person name="Penning B.W."/>
            <person name="Salamov A.A."/>
            <person name="Wang Y."/>
            <person name="Zhang L."/>
            <person name="Carpita N.C."/>
            <person name="Freeling M."/>
            <person name="Gingle A.R."/>
            <person name="Hash C.T."/>
            <person name="Keller B."/>
            <person name="Klein P."/>
            <person name="Kresovich S."/>
            <person name="McCann M.C."/>
            <person name="Ming R."/>
            <person name="Peterson D.G."/>
            <person name="Mehboob-ur-Rahman"/>
            <person name="Ware D."/>
            <person name="Westhoff P."/>
            <person name="Mayer K.F."/>
            <person name="Messing J."/>
            <person name="Rokhsar D.S."/>
        </authorList>
    </citation>
    <scope>NUCLEOTIDE SEQUENCE [LARGE SCALE GENOMIC DNA]</scope>
    <source>
        <strain evidence="3">cv. BTx623</strain>
    </source>
</reference>
<dbReference type="InterPro" id="IPR027443">
    <property type="entry name" value="IPNS-like_sf"/>
</dbReference>
<dbReference type="PANTHER" id="PTHR48420:SF1">
    <property type="entry name" value="NON-HAEM DIOXYGENASE N-TERMINAL DOMAIN-CONTAINING PROTEIN"/>
    <property type="match status" value="1"/>
</dbReference>
<dbReference type="EMBL" id="CM000768">
    <property type="protein sequence ID" value="KXG22510.1"/>
    <property type="molecule type" value="Genomic_DNA"/>
</dbReference>
<dbReference type="eggNOG" id="ENOG502QRGK">
    <property type="taxonomic scope" value="Eukaryota"/>
</dbReference>
<evidence type="ECO:0000313" key="2">
    <source>
        <dbReference type="EMBL" id="KXG22510.1"/>
    </source>
</evidence>
<dbReference type="Proteomes" id="UP000000768">
    <property type="component" value="Chromosome 9"/>
</dbReference>
<dbReference type="SUPFAM" id="SSF51197">
    <property type="entry name" value="Clavaminate synthase-like"/>
    <property type="match status" value="1"/>
</dbReference>
<dbReference type="OMA" id="MDCIRHS"/>
<organism evidence="2 3">
    <name type="scientific">Sorghum bicolor</name>
    <name type="common">Sorghum</name>
    <name type="synonym">Sorghum vulgare</name>
    <dbReference type="NCBI Taxonomy" id="4558"/>
    <lineage>
        <taxon>Eukaryota</taxon>
        <taxon>Viridiplantae</taxon>
        <taxon>Streptophyta</taxon>
        <taxon>Embryophyta</taxon>
        <taxon>Tracheophyta</taxon>
        <taxon>Spermatophyta</taxon>
        <taxon>Magnoliopsida</taxon>
        <taxon>Liliopsida</taxon>
        <taxon>Poales</taxon>
        <taxon>Poaceae</taxon>
        <taxon>PACMAD clade</taxon>
        <taxon>Panicoideae</taxon>
        <taxon>Andropogonodae</taxon>
        <taxon>Andropogoneae</taxon>
        <taxon>Sorghinae</taxon>
        <taxon>Sorghum</taxon>
    </lineage>
</organism>
<proteinExistence type="predicted"/>
<feature type="region of interest" description="Disordered" evidence="1">
    <location>
        <begin position="1"/>
        <end position="62"/>
    </location>
</feature>
<dbReference type="InParanoid" id="A0A1B6P9X1"/>
<dbReference type="Gene3D" id="2.60.120.330">
    <property type="entry name" value="B-lactam Antibiotic, Isopenicillin N Synthase, Chain"/>
    <property type="match status" value="1"/>
</dbReference>
<keyword evidence="3" id="KW-1185">Reference proteome</keyword>
<protein>
    <submittedName>
        <fullName evidence="2">Uncharacterized protein</fullName>
    </submittedName>
</protein>
<evidence type="ECO:0000256" key="1">
    <source>
        <dbReference type="SAM" id="MobiDB-lite"/>
    </source>
</evidence>
<dbReference type="PANTHER" id="PTHR48420">
    <property type="entry name" value="NON-HAEM DIOXYGENASE N-TERMINAL DOMAIN-CONTAINING PROTEIN"/>
    <property type="match status" value="1"/>
</dbReference>
<dbReference type="Gramene" id="KXG22510">
    <property type="protein sequence ID" value="KXG22510"/>
    <property type="gene ID" value="SORBI_3009G226100"/>
</dbReference>
<gene>
    <name evidence="2" type="ORF">SORBI_3009G226100</name>
</gene>
<dbReference type="AlphaFoldDB" id="A0A1B6P9X1"/>
<feature type="compositionally biased region" description="Basic and acidic residues" evidence="1">
    <location>
        <begin position="8"/>
        <end position="29"/>
    </location>
</feature>
<evidence type="ECO:0000313" key="3">
    <source>
        <dbReference type="Proteomes" id="UP000000768"/>
    </source>
</evidence>
<name>A0A1B6P9X1_SORBI</name>
<accession>A0A1B6P9X1</accession>
<reference evidence="3" key="2">
    <citation type="journal article" date="2018" name="Plant J.">
        <title>The Sorghum bicolor reference genome: improved assembly, gene annotations, a transcriptome atlas, and signatures of genome organization.</title>
        <authorList>
            <person name="McCormick R.F."/>
            <person name="Truong S.K."/>
            <person name="Sreedasyam A."/>
            <person name="Jenkins J."/>
            <person name="Shu S."/>
            <person name="Sims D."/>
            <person name="Kennedy M."/>
            <person name="Amirebrahimi M."/>
            <person name="Weers B.D."/>
            <person name="McKinley B."/>
            <person name="Mattison A."/>
            <person name="Morishige D.T."/>
            <person name="Grimwood J."/>
            <person name="Schmutz J."/>
            <person name="Mullet J.E."/>
        </authorList>
    </citation>
    <scope>NUCLEOTIDE SEQUENCE [LARGE SCALE GENOMIC DNA]</scope>
    <source>
        <strain evidence="3">cv. BTx623</strain>
    </source>
</reference>
<sequence length="201" mass="22781">MPPSTGEQHSDDRSAQPEAGERRAQRSIESKLVAGRSGRDLGHGHRRRQSRDQAVRRRAMALQPPPSVHAVTIPFADLRDRSKDLSGFIEEGFGPRGLGIVSITDVPGYPELRRRLLRLAPRIVNLPDDVKKQLEDPDSSYHFGWSRAEEKFESGRWDTPKGSYFANPVFDVPTTDDELVTRYPSYCRPNIWPTDHLLSLK</sequence>